<reference evidence="4" key="1">
    <citation type="submission" date="2015-08" db="UniProtKB">
        <authorList>
            <consortium name="WormBaseParasite"/>
        </authorList>
    </citation>
    <scope>IDENTIFICATION</scope>
</reference>
<feature type="region of interest" description="Disordered" evidence="1">
    <location>
        <begin position="245"/>
        <end position="309"/>
    </location>
</feature>
<dbReference type="AlphaFoldDB" id="A0A0K0E9A4"/>
<evidence type="ECO:0000313" key="3">
    <source>
        <dbReference type="Proteomes" id="UP000035681"/>
    </source>
</evidence>
<feature type="compositionally biased region" description="Low complexity" evidence="1">
    <location>
        <begin position="252"/>
        <end position="286"/>
    </location>
</feature>
<dbReference type="STRING" id="6248.A0A0K0E9A4"/>
<dbReference type="Proteomes" id="UP000035681">
    <property type="component" value="Unplaced"/>
</dbReference>
<keyword evidence="2" id="KW-0472">Membrane</keyword>
<keyword evidence="3" id="KW-1185">Reference proteome</keyword>
<evidence type="ECO:0000256" key="1">
    <source>
        <dbReference type="SAM" id="MobiDB-lite"/>
    </source>
</evidence>
<feature type="compositionally biased region" description="Low complexity" evidence="1">
    <location>
        <begin position="385"/>
        <end position="396"/>
    </location>
</feature>
<dbReference type="WBParaSite" id="TCONS_00002854.p1">
    <property type="protein sequence ID" value="TCONS_00002854.p1"/>
    <property type="gene ID" value="XLOC_002648"/>
</dbReference>
<proteinExistence type="predicted"/>
<feature type="transmembrane region" description="Helical" evidence="2">
    <location>
        <begin position="121"/>
        <end position="143"/>
    </location>
</feature>
<dbReference type="WBParaSite" id="SSTP_0000608800.1">
    <property type="protein sequence ID" value="SSTP_0000608800.1"/>
    <property type="gene ID" value="SSTP_0000608800"/>
</dbReference>
<evidence type="ECO:0000313" key="4">
    <source>
        <dbReference type="WBParaSite" id="SSTP_0000608800.1"/>
    </source>
</evidence>
<sequence length="410" mass="49012">MHCVVSWNNEKSETIGDVIRVFKDSEGYWDFDSVTSENEYWNMKSNSEMINFEEFSNAQDYVTFREYRDSNYGEINIDYSYCAPVVTENEFDNNQLLNQNFMPTYLGGSYMPMNMPYGEMVMPPVISPLIPIPIFIGGTLIGWHRNNLFFGRRFMPGFGGMNFIRSGLWNSMNYALRTRRYGSPRGLMYMDNFARRSNRLPSIGYSMDSNQNNRWDRFGTRRNRFNVNRFRKSRAREHNKFGRKKINNFNGQNNRKPNFNRQNNFFNQRPNLSNRKNNNFNINNQRQPKRFENRQNMPNQNPFGRKGKPVNVKVRQNMALQNFQQQRFPNLRNVMQNNGFQMRNQMRNQMSSRFFNRSFMNNNRNTFINRQNSRNFASQFKATRPRNPQRNNFRNFARSSPSRANKGRRG</sequence>
<evidence type="ECO:0000256" key="2">
    <source>
        <dbReference type="SAM" id="Phobius"/>
    </source>
</evidence>
<organism evidence="4">
    <name type="scientific">Strongyloides stercoralis</name>
    <name type="common">Threadworm</name>
    <dbReference type="NCBI Taxonomy" id="6248"/>
    <lineage>
        <taxon>Eukaryota</taxon>
        <taxon>Metazoa</taxon>
        <taxon>Ecdysozoa</taxon>
        <taxon>Nematoda</taxon>
        <taxon>Chromadorea</taxon>
        <taxon>Rhabditida</taxon>
        <taxon>Tylenchina</taxon>
        <taxon>Panagrolaimomorpha</taxon>
        <taxon>Strongyloidoidea</taxon>
        <taxon>Strongyloididae</taxon>
        <taxon>Strongyloides</taxon>
    </lineage>
</organism>
<keyword evidence="2" id="KW-1133">Transmembrane helix</keyword>
<accession>A0A0K0E9A4</accession>
<feature type="region of interest" description="Disordered" evidence="1">
    <location>
        <begin position="380"/>
        <end position="410"/>
    </location>
</feature>
<keyword evidence="2" id="KW-0812">Transmembrane</keyword>
<name>A0A0K0E9A4_STRER</name>
<protein>
    <submittedName>
        <fullName evidence="4">DUF3300 domain-containing protein</fullName>
    </submittedName>
</protein>